<gene>
    <name evidence="6 7 9" type="primary">purK</name>
    <name evidence="9" type="ordered locus">CHU_3733</name>
</gene>
<dbReference type="InterPro" id="IPR011761">
    <property type="entry name" value="ATP-grasp"/>
</dbReference>
<dbReference type="InterPro" id="IPR005875">
    <property type="entry name" value="PurK"/>
</dbReference>
<dbReference type="InterPro" id="IPR003135">
    <property type="entry name" value="ATP-grasp_carboxylate-amine"/>
</dbReference>
<dbReference type="Gene3D" id="3.30.1490.20">
    <property type="entry name" value="ATP-grasp fold, A domain"/>
    <property type="match status" value="1"/>
</dbReference>
<feature type="binding site" evidence="6">
    <location>
        <position position="226"/>
    </location>
    <ligand>
        <name>ATP</name>
        <dbReference type="ChEBI" id="CHEBI:30616"/>
    </ligand>
</feature>
<dbReference type="EC" id="6.3.4.18" evidence="6 7"/>
<comment type="function">
    <text evidence="6">Catalyzes the ATP-dependent conversion of 5-aminoimidazole ribonucleotide (AIR) and HCO(3)(-) to N5-carboxyaminoimidazole ribonucleotide (N5-CAIR).</text>
</comment>
<dbReference type="AlphaFoldDB" id="A0A6N4SX62"/>
<name>A0A6N4SX62_CYTH3</name>
<dbReference type="Pfam" id="PF22660">
    <property type="entry name" value="RS_preATP-grasp-like"/>
    <property type="match status" value="1"/>
</dbReference>
<dbReference type="InterPro" id="IPR016185">
    <property type="entry name" value="PreATP-grasp_dom_sf"/>
</dbReference>
<dbReference type="Gene3D" id="3.40.50.20">
    <property type="match status" value="1"/>
</dbReference>
<feature type="binding site" evidence="6">
    <location>
        <begin position="218"/>
        <end position="221"/>
    </location>
    <ligand>
        <name>ATP</name>
        <dbReference type="ChEBI" id="CHEBI:30616"/>
    </ligand>
</feature>
<dbReference type="InterPro" id="IPR011054">
    <property type="entry name" value="Rudment_hybrid_motif"/>
</dbReference>
<keyword evidence="1 6" id="KW-0547">Nucleotide-binding</keyword>
<keyword evidence="6 7" id="KW-0436">Ligase</keyword>
<keyword evidence="2 6" id="KW-0658">Purine biosynthesis</keyword>
<evidence type="ECO:0000313" key="10">
    <source>
        <dbReference type="Proteomes" id="UP000001822"/>
    </source>
</evidence>
<proteinExistence type="inferred from homology"/>
<dbReference type="Pfam" id="PF02222">
    <property type="entry name" value="ATP-grasp"/>
    <property type="match status" value="1"/>
</dbReference>
<dbReference type="Pfam" id="PF17769">
    <property type="entry name" value="PurK_C"/>
    <property type="match status" value="1"/>
</dbReference>
<dbReference type="Proteomes" id="UP000001822">
    <property type="component" value="Chromosome"/>
</dbReference>
<dbReference type="GO" id="GO:0005829">
    <property type="term" value="C:cytosol"/>
    <property type="evidence" value="ECO:0007669"/>
    <property type="project" value="TreeGrafter"/>
</dbReference>
<dbReference type="GO" id="GO:0006189">
    <property type="term" value="P:'de novo' IMP biosynthetic process"/>
    <property type="evidence" value="ECO:0007669"/>
    <property type="project" value="UniProtKB-UniRule"/>
</dbReference>
<evidence type="ECO:0000313" key="9">
    <source>
        <dbReference type="EMBL" id="ABG60966.1"/>
    </source>
</evidence>
<keyword evidence="4 6" id="KW-0067">ATP-binding</keyword>
<evidence type="ECO:0000259" key="8">
    <source>
        <dbReference type="PROSITE" id="PS50975"/>
    </source>
</evidence>
<feature type="binding site" evidence="6">
    <location>
        <position position="149"/>
    </location>
    <ligand>
        <name>ATP</name>
        <dbReference type="ChEBI" id="CHEBI:30616"/>
    </ligand>
</feature>
<comment type="catalytic activity">
    <reaction evidence="6 7">
        <text>5-amino-1-(5-phospho-beta-D-ribosyl)imidazole + hydrogencarbonate + ATP = 5-carboxyamino-1-(5-phospho-D-ribosyl)imidazole + ADP + phosphate + 2 H(+)</text>
        <dbReference type="Rhea" id="RHEA:19317"/>
        <dbReference type="ChEBI" id="CHEBI:15378"/>
        <dbReference type="ChEBI" id="CHEBI:17544"/>
        <dbReference type="ChEBI" id="CHEBI:30616"/>
        <dbReference type="ChEBI" id="CHEBI:43474"/>
        <dbReference type="ChEBI" id="CHEBI:58730"/>
        <dbReference type="ChEBI" id="CHEBI:137981"/>
        <dbReference type="ChEBI" id="CHEBI:456216"/>
        <dbReference type="EC" id="6.3.4.18"/>
    </reaction>
</comment>
<comment type="similarity">
    <text evidence="6 7">Belongs to the PurK/PurT family.</text>
</comment>
<dbReference type="KEGG" id="chu:CHU_3733"/>
<dbReference type="InterPro" id="IPR054350">
    <property type="entry name" value="PurT/PurK_preATP-grasp"/>
</dbReference>
<dbReference type="InterPro" id="IPR040686">
    <property type="entry name" value="PurK_C"/>
</dbReference>
<keyword evidence="10" id="KW-1185">Reference proteome</keyword>
<comment type="pathway">
    <text evidence="6 7">Purine metabolism; IMP biosynthesis via de novo pathway; 5-amino-1-(5-phospho-D-ribosyl)imidazole-4-carboxylate from 5-amino-1-(5-phospho-D-ribosyl)imidazole (N5-CAIR route): step 1/2.</text>
</comment>
<evidence type="ECO:0000256" key="3">
    <source>
        <dbReference type="ARBA" id="ARBA00022793"/>
    </source>
</evidence>
<feature type="domain" description="ATP-grasp" evidence="8">
    <location>
        <begin position="153"/>
        <end position="335"/>
    </location>
</feature>
<dbReference type="EMBL" id="CP000383">
    <property type="protein sequence ID" value="ABG60966.1"/>
    <property type="molecule type" value="Genomic_DNA"/>
</dbReference>
<dbReference type="SUPFAM" id="SSF51246">
    <property type="entry name" value="Rudiment single hybrid motif"/>
    <property type="match status" value="1"/>
</dbReference>
<evidence type="ECO:0000256" key="4">
    <source>
        <dbReference type="ARBA" id="ARBA00022840"/>
    </source>
</evidence>
<evidence type="ECO:0000256" key="5">
    <source>
        <dbReference type="ARBA" id="ARBA00023239"/>
    </source>
</evidence>
<accession>A0A6N4SX62</accession>
<dbReference type="SUPFAM" id="SSF56059">
    <property type="entry name" value="Glutathione synthetase ATP-binding domain-like"/>
    <property type="match status" value="1"/>
</dbReference>
<dbReference type="PANTHER" id="PTHR11609">
    <property type="entry name" value="PURINE BIOSYNTHESIS PROTEIN 6/7, PUR6/7"/>
    <property type="match status" value="1"/>
</dbReference>
<evidence type="ECO:0000256" key="6">
    <source>
        <dbReference type="HAMAP-Rule" id="MF_01928"/>
    </source>
</evidence>
<dbReference type="PROSITE" id="PS50975">
    <property type="entry name" value="ATP_GRASP"/>
    <property type="match status" value="1"/>
</dbReference>
<keyword evidence="5 9" id="KW-0456">Lyase</keyword>
<organism evidence="9 10">
    <name type="scientific">Cytophaga hutchinsonii (strain ATCC 33406 / DSM 1761 / CIP 103989 / NBRC 15051 / NCIMB 9469 / D465)</name>
    <dbReference type="NCBI Taxonomy" id="269798"/>
    <lineage>
        <taxon>Bacteria</taxon>
        <taxon>Pseudomonadati</taxon>
        <taxon>Bacteroidota</taxon>
        <taxon>Cytophagia</taxon>
        <taxon>Cytophagales</taxon>
        <taxon>Cytophagaceae</taxon>
        <taxon>Cytophaga</taxon>
    </lineage>
</organism>
<reference evidence="9 10" key="1">
    <citation type="journal article" date="2007" name="Appl. Environ. Microbiol.">
        <title>Genome sequence of the cellulolytic gliding bacterium Cytophaga hutchinsonii.</title>
        <authorList>
            <person name="Xie G."/>
            <person name="Bruce D.C."/>
            <person name="Challacombe J.F."/>
            <person name="Chertkov O."/>
            <person name="Detter J.C."/>
            <person name="Gilna P."/>
            <person name="Han C.S."/>
            <person name="Lucas S."/>
            <person name="Misra M."/>
            <person name="Myers G.L."/>
            <person name="Richardson P."/>
            <person name="Tapia R."/>
            <person name="Thayer N."/>
            <person name="Thompson L.S."/>
            <person name="Brettin T.S."/>
            <person name="Henrissat B."/>
            <person name="Wilson D.B."/>
            <person name="McBride M.J."/>
        </authorList>
    </citation>
    <scope>NUCLEOTIDE SEQUENCE [LARGE SCALE GENOMIC DNA]</scope>
    <source>
        <strain evidence="10">ATCC 33406 / DSM 1761 / CIP 103989 / NBRC 15051 / NCIMB 9469 / D465</strain>
    </source>
</reference>
<evidence type="ECO:0000256" key="7">
    <source>
        <dbReference type="RuleBase" id="RU361200"/>
    </source>
</evidence>
<comment type="caution">
    <text evidence="6">Lacks conserved residue(s) required for the propagation of feature annotation.</text>
</comment>
<dbReference type="Gene3D" id="3.30.470.20">
    <property type="entry name" value="ATP-grasp fold, B domain"/>
    <property type="match status" value="1"/>
</dbReference>
<keyword evidence="3" id="KW-0210">Decarboxylase</keyword>
<dbReference type="GO" id="GO:0046872">
    <property type="term" value="F:metal ion binding"/>
    <property type="evidence" value="ECO:0007669"/>
    <property type="project" value="InterPro"/>
</dbReference>
<dbReference type="GO" id="GO:0034028">
    <property type="term" value="F:5-(carboxyamino)imidazole ribonucleotide synthase activity"/>
    <property type="evidence" value="ECO:0007669"/>
    <property type="project" value="UniProtKB-UniRule"/>
</dbReference>
<dbReference type="InterPro" id="IPR013815">
    <property type="entry name" value="ATP_grasp_subdomain_1"/>
</dbReference>
<dbReference type="FunFam" id="3.30.470.20:FF:000037">
    <property type="entry name" value="Phosphoribosylaminoimidazole carboxylase, chloroplastic"/>
    <property type="match status" value="1"/>
</dbReference>
<evidence type="ECO:0000256" key="1">
    <source>
        <dbReference type="ARBA" id="ARBA00022741"/>
    </source>
</evidence>
<dbReference type="NCBIfam" id="NF004679">
    <property type="entry name" value="PRK06019.1-5"/>
    <property type="match status" value="1"/>
</dbReference>
<dbReference type="SUPFAM" id="SSF52440">
    <property type="entry name" value="PreATP-grasp domain"/>
    <property type="match status" value="1"/>
</dbReference>
<protein>
    <recommendedName>
        <fullName evidence="6 7">N5-carboxyaminoimidazole ribonucleotide synthase</fullName>
        <shortName evidence="6 7">N5-CAIR synthase</shortName>
        <ecNumber evidence="6 7">6.3.4.18</ecNumber>
    </recommendedName>
    <alternativeName>
        <fullName evidence="6 7">5-(carboxyamino)imidazole ribonucleotide synthetase</fullName>
    </alternativeName>
</protein>
<dbReference type="GO" id="GO:0004638">
    <property type="term" value="F:phosphoribosylaminoimidazole carboxylase activity"/>
    <property type="evidence" value="ECO:0007669"/>
    <property type="project" value="InterPro"/>
</dbReference>
<sequence>MLAQNSNQPLFMKSYIFTHFTRQTLHFTLFTSVSLELLLFIKMEHFYSDYKIGMLGGGQLGRMLLQAAVDYNLEIHVLDPDSDAPCKNWGTSFTTGSLTDFDTVYQFGKEMDLITIEIENVNVDALKKLQKEGTKVYPQPEIIEMIQDKRLQKEFYIKNNIPTAPFVRTETKEDILKHLDLLPAVHKLGKEGYDGKGVQLINTKNDIAKGFDKPGLLEKKIDFAKELSVIVARNKDGQISAFPTVEMVFHPTHNLVEFLFSPAEISEELHKKAEKIARGVINDIGLVGILAVEMFLTTEGEILVNEIAPRPHNSGHQTIQANYTSQYEQHLRAILNMPLGATTQHCPAAMVNLLGEPGYVGSAIFEGLEEALNIEGVYPHLYGKKITKPFRKMGHVTILDKSIEGLKKKSDEVKNLIKIIA</sequence>
<feature type="binding site" evidence="6">
    <location>
        <position position="187"/>
    </location>
    <ligand>
        <name>ATP</name>
        <dbReference type="ChEBI" id="CHEBI:30616"/>
    </ligand>
</feature>
<dbReference type="HAMAP" id="MF_01928">
    <property type="entry name" value="PurK"/>
    <property type="match status" value="1"/>
</dbReference>
<comment type="subunit">
    <text evidence="6 7">Homodimer.</text>
</comment>
<dbReference type="NCBIfam" id="TIGR01161">
    <property type="entry name" value="purK"/>
    <property type="match status" value="1"/>
</dbReference>
<evidence type="ECO:0000256" key="2">
    <source>
        <dbReference type="ARBA" id="ARBA00022755"/>
    </source>
</evidence>
<feature type="binding site" evidence="6">
    <location>
        <begin position="305"/>
        <end position="306"/>
    </location>
    <ligand>
        <name>ATP</name>
        <dbReference type="ChEBI" id="CHEBI:30616"/>
    </ligand>
</feature>
<dbReference type="PANTHER" id="PTHR11609:SF5">
    <property type="entry name" value="PHOSPHORIBOSYLAMINOIMIDAZOLE CARBOXYLASE"/>
    <property type="match status" value="1"/>
</dbReference>
<dbReference type="GO" id="GO:0005524">
    <property type="term" value="F:ATP binding"/>
    <property type="evidence" value="ECO:0007669"/>
    <property type="project" value="UniProtKB-UniRule"/>
</dbReference>
<dbReference type="UniPathway" id="UPA00074">
    <property type="reaction ID" value="UER00942"/>
</dbReference>
<comment type="function">
    <text evidence="7">Catalyzes the ATP-dependent conversion of 5-aminoimidazole ribonucleotide (AIR) and HCO(3)- to N5-carboxyaminoimidazole ribonucleotide (N5-CAIR).</text>
</comment>